<evidence type="ECO:0000313" key="2">
    <source>
        <dbReference type="Proteomes" id="UP000612585"/>
    </source>
</evidence>
<proteinExistence type="predicted"/>
<keyword evidence="2" id="KW-1185">Reference proteome</keyword>
<comment type="caution">
    <text evidence="1">The sequence shown here is derived from an EMBL/GenBank/DDBJ whole genome shotgun (WGS) entry which is preliminary data.</text>
</comment>
<dbReference type="Proteomes" id="UP000612585">
    <property type="component" value="Unassembled WGS sequence"/>
</dbReference>
<gene>
    <name evidence="1" type="ORF">Vau01_047260</name>
</gene>
<reference evidence="1" key="1">
    <citation type="submission" date="2021-01" db="EMBL/GenBank/DDBJ databases">
        <title>Whole genome shotgun sequence of Virgisporangium aurantiacum NBRC 16421.</title>
        <authorList>
            <person name="Komaki H."/>
            <person name="Tamura T."/>
        </authorList>
    </citation>
    <scope>NUCLEOTIDE SEQUENCE</scope>
    <source>
        <strain evidence="1">NBRC 16421</strain>
    </source>
</reference>
<name>A0A8J3Z8F0_9ACTN</name>
<dbReference type="EMBL" id="BOPG01000030">
    <property type="protein sequence ID" value="GIJ57210.1"/>
    <property type="molecule type" value="Genomic_DNA"/>
</dbReference>
<accession>A0A8J3Z8F0</accession>
<dbReference type="AlphaFoldDB" id="A0A8J3Z8F0"/>
<sequence>MYEAHTGSIVVTRDGIQAAFAEQFRQSYELRCDRLNIVPSDQGSVGFEAD</sequence>
<organism evidence="1 2">
    <name type="scientific">Virgisporangium aurantiacum</name>
    <dbReference type="NCBI Taxonomy" id="175570"/>
    <lineage>
        <taxon>Bacteria</taxon>
        <taxon>Bacillati</taxon>
        <taxon>Actinomycetota</taxon>
        <taxon>Actinomycetes</taxon>
        <taxon>Micromonosporales</taxon>
        <taxon>Micromonosporaceae</taxon>
        <taxon>Virgisporangium</taxon>
    </lineage>
</organism>
<protein>
    <submittedName>
        <fullName evidence="1">Uncharacterized protein</fullName>
    </submittedName>
</protein>
<evidence type="ECO:0000313" key="1">
    <source>
        <dbReference type="EMBL" id="GIJ57210.1"/>
    </source>
</evidence>
<dbReference type="RefSeq" id="WP_203996370.1">
    <property type="nucleotide sequence ID" value="NZ_BOPG01000030.1"/>
</dbReference>